<evidence type="ECO:0000256" key="2">
    <source>
        <dbReference type="ARBA" id="ARBA00023002"/>
    </source>
</evidence>
<dbReference type="PRINTS" id="PR00081">
    <property type="entry name" value="GDHRDH"/>
</dbReference>
<gene>
    <name evidence="3" type="ORF">METZ01_LOCUS516008</name>
</gene>
<accession>A0A383F2R0</accession>
<feature type="non-terminal residue" evidence="3">
    <location>
        <position position="114"/>
    </location>
</feature>
<organism evidence="3">
    <name type="scientific">marine metagenome</name>
    <dbReference type="NCBI Taxonomy" id="408172"/>
    <lineage>
        <taxon>unclassified sequences</taxon>
        <taxon>metagenomes</taxon>
        <taxon>ecological metagenomes</taxon>
    </lineage>
</organism>
<proteinExistence type="inferred from homology"/>
<dbReference type="InterPro" id="IPR036291">
    <property type="entry name" value="NAD(P)-bd_dom_sf"/>
</dbReference>
<keyword evidence="2" id="KW-0560">Oxidoreductase</keyword>
<evidence type="ECO:0000313" key="3">
    <source>
        <dbReference type="EMBL" id="SVE63154.1"/>
    </source>
</evidence>
<name>A0A383F2R0_9ZZZZ</name>
<reference evidence="3" key="1">
    <citation type="submission" date="2018-05" db="EMBL/GenBank/DDBJ databases">
        <authorList>
            <person name="Lanie J.A."/>
            <person name="Ng W.-L."/>
            <person name="Kazmierczak K.M."/>
            <person name="Andrzejewski T.M."/>
            <person name="Davidsen T.M."/>
            <person name="Wayne K.J."/>
            <person name="Tettelin H."/>
            <person name="Glass J.I."/>
            <person name="Rusch D."/>
            <person name="Podicherti R."/>
            <person name="Tsui H.-C.T."/>
            <person name="Winkler M.E."/>
        </authorList>
    </citation>
    <scope>NUCLEOTIDE SEQUENCE</scope>
</reference>
<dbReference type="Gene3D" id="3.40.50.720">
    <property type="entry name" value="NAD(P)-binding Rossmann-like Domain"/>
    <property type="match status" value="1"/>
</dbReference>
<dbReference type="GO" id="GO:0016491">
    <property type="term" value="F:oxidoreductase activity"/>
    <property type="evidence" value="ECO:0007669"/>
    <property type="project" value="UniProtKB-KW"/>
</dbReference>
<sequence>MKLENKVAIVTGGGTGVGRATSLQLAAEGCAIVVNYSHSAKDAGNTVSEIRENGGRALAHRADVADDPQVREMVDATTRKFGQLDILVNNAGTTEFISFRDLDAVTPGTWDRIM</sequence>
<dbReference type="AlphaFoldDB" id="A0A383F2R0"/>
<comment type="similarity">
    <text evidence="1">Belongs to the short-chain dehydrogenases/reductases (SDR) family.</text>
</comment>
<dbReference type="InterPro" id="IPR002347">
    <property type="entry name" value="SDR_fam"/>
</dbReference>
<dbReference type="PANTHER" id="PTHR43639">
    <property type="entry name" value="OXIDOREDUCTASE, SHORT-CHAIN DEHYDROGENASE/REDUCTASE FAMILY (AFU_ORTHOLOGUE AFUA_5G02870)"/>
    <property type="match status" value="1"/>
</dbReference>
<dbReference type="SUPFAM" id="SSF51735">
    <property type="entry name" value="NAD(P)-binding Rossmann-fold domains"/>
    <property type="match status" value="1"/>
</dbReference>
<evidence type="ECO:0000256" key="1">
    <source>
        <dbReference type="ARBA" id="ARBA00006484"/>
    </source>
</evidence>
<dbReference type="Pfam" id="PF00106">
    <property type="entry name" value="adh_short"/>
    <property type="match status" value="1"/>
</dbReference>
<dbReference type="EMBL" id="UINC01230859">
    <property type="protein sequence ID" value="SVE63154.1"/>
    <property type="molecule type" value="Genomic_DNA"/>
</dbReference>
<dbReference type="PANTHER" id="PTHR43639:SF1">
    <property type="entry name" value="SHORT-CHAIN DEHYDROGENASE_REDUCTASE FAMILY PROTEIN"/>
    <property type="match status" value="1"/>
</dbReference>
<protein>
    <submittedName>
        <fullName evidence="3">Uncharacterized protein</fullName>
    </submittedName>
</protein>